<feature type="transmembrane region" description="Helical" evidence="6">
    <location>
        <begin position="272"/>
        <end position="292"/>
    </location>
</feature>
<keyword evidence="4 6" id="KW-1133">Transmembrane helix</keyword>
<keyword evidence="5 6" id="KW-0472">Membrane</keyword>
<feature type="transmembrane region" description="Helical" evidence="6">
    <location>
        <begin position="409"/>
        <end position="431"/>
    </location>
</feature>
<evidence type="ECO:0000313" key="7">
    <source>
        <dbReference type="EMBL" id="KDQ58795.1"/>
    </source>
</evidence>
<accession>A0A067PY42</accession>
<comment type="subcellular location">
    <subcellularLocation>
        <location evidence="1">Membrane</location>
        <topology evidence="1">Multi-pass membrane protein</topology>
    </subcellularLocation>
</comment>
<dbReference type="InterPro" id="IPR004840">
    <property type="entry name" value="Amino_acid_permease_CS"/>
</dbReference>
<dbReference type="Gene3D" id="1.20.1740.10">
    <property type="entry name" value="Amino acid/polyamine transporter I"/>
    <property type="match status" value="1"/>
</dbReference>
<feature type="transmembrane region" description="Helical" evidence="6">
    <location>
        <begin position="191"/>
        <end position="213"/>
    </location>
</feature>
<proteinExistence type="predicted"/>
<dbReference type="OrthoDB" id="3900342at2759"/>
<evidence type="ECO:0000256" key="2">
    <source>
        <dbReference type="ARBA" id="ARBA00022448"/>
    </source>
</evidence>
<evidence type="ECO:0000256" key="6">
    <source>
        <dbReference type="SAM" id="Phobius"/>
    </source>
</evidence>
<keyword evidence="2" id="KW-0813">Transport</keyword>
<name>A0A067PY42_9AGAM</name>
<feature type="transmembrane region" description="Helical" evidence="6">
    <location>
        <begin position="452"/>
        <end position="473"/>
    </location>
</feature>
<dbReference type="PANTHER" id="PTHR45649:SF9">
    <property type="entry name" value="AMINO-ACID PERMEASE 2"/>
    <property type="match status" value="1"/>
</dbReference>
<sequence>MSQQQEKKQVTVGTLTIEEEDERLRQLGIRRELRKEFTNFTTLSFALGILGCSASIASTFNTPLLLGGPATAIWAWFLGCFGCLAIAASVAELVSAYPTAGGIYTSTAYVVPVKYRRSITFIAAWITVIGQLSTPASVVFALSQMIFAAATIASDGTFIASTGQILGLYVGLNVAIGILNSMPTRFIHKLTHFYVLVNLITTVAVIIAIPAGGAGNLADHKFVWTNITDGSGWNSRGFAFLLGLLSVQWVMVKPSSSTYPAHMSEEVKNAAVAAPVAIVSAVVLTGIFGFFVNVSLCYGIRDMSALPGPTGLAFSQILWDNLGKKGALALWSFVILLQTMTAATCQLAAVRSIYAISRDNALPDGKLCAKVWRKTGTPVNAVILTVVAAALFGLLDLASYVAINAVFSVTAVALDLSYAIPVLAKLAIWLMDHSETKFTPGPFYLGKWGYAINAYALIWTALETGILIMPQVYPVTALTMNYAGPIIGGVCALSWIWYKLVWYRHYDGPGGRMVSARCSTIDIEGKSDKGTDVGISVQGVNSRSDDGA</sequence>
<dbReference type="InParanoid" id="A0A067PY42"/>
<dbReference type="PIRSF" id="PIRSF006060">
    <property type="entry name" value="AA_transporter"/>
    <property type="match status" value="1"/>
</dbReference>
<dbReference type="PROSITE" id="PS00218">
    <property type="entry name" value="AMINO_ACID_PERMEASE_1"/>
    <property type="match status" value="1"/>
</dbReference>
<dbReference type="Pfam" id="PF13520">
    <property type="entry name" value="AA_permease_2"/>
    <property type="match status" value="1"/>
</dbReference>
<dbReference type="InterPro" id="IPR002293">
    <property type="entry name" value="AA/rel_permease1"/>
</dbReference>
<feature type="transmembrane region" description="Helical" evidence="6">
    <location>
        <begin position="158"/>
        <end position="179"/>
    </location>
</feature>
<organism evidence="7 8">
    <name type="scientific">Jaapia argillacea MUCL 33604</name>
    <dbReference type="NCBI Taxonomy" id="933084"/>
    <lineage>
        <taxon>Eukaryota</taxon>
        <taxon>Fungi</taxon>
        <taxon>Dikarya</taxon>
        <taxon>Basidiomycota</taxon>
        <taxon>Agaricomycotina</taxon>
        <taxon>Agaricomycetes</taxon>
        <taxon>Agaricomycetidae</taxon>
        <taxon>Jaapiales</taxon>
        <taxon>Jaapiaceae</taxon>
        <taxon>Jaapia</taxon>
    </lineage>
</organism>
<evidence type="ECO:0000256" key="4">
    <source>
        <dbReference type="ARBA" id="ARBA00022989"/>
    </source>
</evidence>
<protein>
    <recommendedName>
        <fullName evidence="9">Amino acid permease/ SLC12A domain-containing protein</fullName>
    </recommendedName>
</protein>
<evidence type="ECO:0000256" key="1">
    <source>
        <dbReference type="ARBA" id="ARBA00004141"/>
    </source>
</evidence>
<gene>
    <name evidence="7" type="ORF">JAAARDRAFT_193315</name>
</gene>
<dbReference type="GO" id="GO:0016020">
    <property type="term" value="C:membrane"/>
    <property type="evidence" value="ECO:0007669"/>
    <property type="project" value="UniProtKB-SubCell"/>
</dbReference>
<feature type="transmembrane region" description="Helical" evidence="6">
    <location>
        <begin position="328"/>
        <end position="350"/>
    </location>
</feature>
<feature type="transmembrane region" description="Helical" evidence="6">
    <location>
        <begin position="119"/>
        <end position="152"/>
    </location>
</feature>
<dbReference type="Proteomes" id="UP000027265">
    <property type="component" value="Unassembled WGS sequence"/>
</dbReference>
<dbReference type="HOGENOM" id="CLU_004495_0_3_1"/>
<reference evidence="8" key="1">
    <citation type="journal article" date="2014" name="Proc. Natl. Acad. Sci. U.S.A.">
        <title>Extensive sampling of basidiomycete genomes demonstrates inadequacy of the white-rot/brown-rot paradigm for wood decay fungi.</title>
        <authorList>
            <person name="Riley R."/>
            <person name="Salamov A.A."/>
            <person name="Brown D.W."/>
            <person name="Nagy L.G."/>
            <person name="Floudas D."/>
            <person name="Held B.W."/>
            <person name="Levasseur A."/>
            <person name="Lombard V."/>
            <person name="Morin E."/>
            <person name="Otillar R."/>
            <person name="Lindquist E.A."/>
            <person name="Sun H."/>
            <person name="LaButti K.M."/>
            <person name="Schmutz J."/>
            <person name="Jabbour D."/>
            <person name="Luo H."/>
            <person name="Baker S.E."/>
            <person name="Pisabarro A.G."/>
            <person name="Walton J.D."/>
            <person name="Blanchette R.A."/>
            <person name="Henrissat B."/>
            <person name="Martin F."/>
            <person name="Cullen D."/>
            <person name="Hibbett D.S."/>
            <person name="Grigoriev I.V."/>
        </authorList>
    </citation>
    <scope>NUCLEOTIDE SEQUENCE [LARGE SCALE GENOMIC DNA]</scope>
    <source>
        <strain evidence="8">MUCL 33604</strain>
    </source>
</reference>
<dbReference type="GO" id="GO:0022857">
    <property type="term" value="F:transmembrane transporter activity"/>
    <property type="evidence" value="ECO:0007669"/>
    <property type="project" value="InterPro"/>
</dbReference>
<dbReference type="GO" id="GO:0006865">
    <property type="term" value="P:amino acid transport"/>
    <property type="evidence" value="ECO:0007669"/>
    <property type="project" value="InterPro"/>
</dbReference>
<keyword evidence="3 6" id="KW-0812">Transmembrane</keyword>
<evidence type="ECO:0000256" key="5">
    <source>
        <dbReference type="ARBA" id="ARBA00023136"/>
    </source>
</evidence>
<dbReference type="STRING" id="933084.A0A067PY42"/>
<feature type="transmembrane region" description="Helical" evidence="6">
    <location>
        <begin position="479"/>
        <end position="498"/>
    </location>
</feature>
<evidence type="ECO:0008006" key="9">
    <source>
        <dbReference type="Google" id="ProtNLM"/>
    </source>
</evidence>
<keyword evidence="8" id="KW-1185">Reference proteome</keyword>
<dbReference type="AlphaFoldDB" id="A0A067PY42"/>
<feature type="transmembrane region" description="Helical" evidence="6">
    <location>
        <begin position="73"/>
        <end position="98"/>
    </location>
</feature>
<feature type="transmembrane region" description="Helical" evidence="6">
    <location>
        <begin position="40"/>
        <end position="61"/>
    </location>
</feature>
<dbReference type="EMBL" id="KL197717">
    <property type="protein sequence ID" value="KDQ58795.1"/>
    <property type="molecule type" value="Genomic_DNA"/>
</dbReference>
<evidence type="ECO:0000313" key="8">
    <source>
        <dbReference type="Proteomes" id="UP000027265"/>
    </source>
</evidence>
<evidence type="ECO:0000256" key="3">
    <source>
        <dbReference type="ARBA" id="ARBA00022692"/>
    </source>
</evidence>
<feature type="transmembrane region" description="Helical" evidence="6">
    <location>
        <begin position="233"/>
        <end position="252"/>
    </location>
</feature>
<dbReference type="PANTHER" id="PTHR45649">
    <property type="entry name" value="AMINO-ACID PERMEASE BAT1"/>
    <property type="match status" value="1"/>
</dbReference>
<feature type="transmembrane region" description="Helical" evidence="6">
    <location>
        <begin position="379"/>
        <end position="403"/>
    </location>
</feature>